<dbReference type="GO" id="GO:0005262">
    <property type="term" value="F:calcium channel activity"/>
    <property type="evidence" value="ECO:0007669"/>
    <property type="project" value="InterPro"/>
</dbReference>
<gene>
    <name evidence="3" type="primary">MID1</name>
    <name evidence="3" type="ORF">VNI00_007734</name>
</gene>
<evidence type="ECO:0000256" key="1">
    <source>
        <dbReference type="SAM" id="MobiDB-lite"/>
    </source>
</evidence>
<protein>
    <submittedName>
        <fullName evidence="3">Stretch-activated cation channel mid1</fullName>
    </submittedName>
</protein>
<dbReference type="GO" id="GO:0098703">
    <property type="term" value="P:calcium ion import across plasma membrane"/>
    <property type="evidence" value="ECO:0007669"/>
    <property type="project" value="InterPro"/>
</dbReference>
<dbReference type="Pfam" id="PF12929">
    <property type="entry name" value="Mid1"/>
    <property type="match status" value="1"/>
</dbReference>
<sequence length="485" mass="51944">MLQTLPEALLLYLIISLPSQVLAQTQIPLNSVISLTPQNLSSSTTEFRLPSSENLTISIASCLSSSKFFISNSTSEQSELELEDGIGVFSGRFVDGGTLTVEGIGEMEIGASNNGPLHEYSQSLPMLGDTTANQAILFSAPFQQADINQPQYPNYTLSVPSKSEISVTPPATTPNFTLVIQDSQTSTAGCLVTSSSSSPLNMSGTIVNSTLWLRDAKEGWRMQWLVGGLTPSTNYTAYVIQGGKNISGPIRFLTKSASFSCPLVSSLPYCPGISYAVPLPQPDPPTSTYDHTNLPDTIQDPIIEYLTNFTISLTTFACGRDWYSPLKTCADCQNEYRKWLCTISFPRCGEASPTSTSSESSSSTPGTQSRSLFARLIKRDGSDSDNQKPLPVSALTPVPTSAPPRNTAFPPFNETYNVLLPCLETCNAADRACPASLGFKCPIAKFGAAQTYGVGIIDGSEDDQQGMGSAGISQDRWGNVWCNAG</sequence>
<feature type="signal peptide" evidence="2">
    <location>
        <begin position="1"/>
        <end position="23"/>
    </location>
</feature>
<keyword evidence="4" id="KW-1185">Reference proteome</keyword>
<comment type="caution">
    <text evidence="3">The sequence shown here is derived from an EMBL/GenBank/DDBJ whole genome shotgun (WGS) entry which is preliminary data.</text>
</comment>
<keyword evidence="2" id="KW-0732">Signal</keyword>
<dbReference type="AlphaFoldDB" id="A0AAW0D4Q5"/>
<proteinExistence type="predicted"/>
<organism evidence="3 4">
    <name type="scientific">Paramarasmius palmivorus</name>
    <dbReference type="NCBI Taxonomy" id="297713"/>
    <lineage>
        <taxon>Eukaryota</taxon>
        <taxon>Fungi</taxon>
        <taxon>Dikarya</taxon>
        <taxon>Basidiomycota</taxon>
        <taxon>Agaricomycotina</taxon>
        <taxon>Agaricomycetes</taxon>
        <taxon>Agaricomycetidae</taxon>
        <taxon>Agaricales</taxon>
        <taxon>Marasmiineae</taxon>
        <taxon>Marasmiaceae</taxon>
        <taxon>Paramarasmius</taxon>
    </lineage>
</organism>
<reference evidence="3 4" key="1">
    <citation type="submission" date="2024-01" db="EMBL/GenBank/DDBJ databases">
        <title>A draft genome for a cacao thread blight-causing isolate of Paramarasmius palmivorus.</title>
        <authorList>
            <person name="Baruah I.K."/>
            <person name="Bukari Y."/>
            <person name="Amoako-Attah I."/>
            <person name="Meinhardt L.W."/>
            <person name="Bailey B.A."/>
            <person name="Cohen S.P."/>
        </authorList>
    </citation>
    <scope>NUCLEOTIDE SEQUENCE [LARGE SCALE GENOMIC DNA]</scope>
    <source>
        <strain evidence="3 4">GH-12</strain>
    </source>
</reference>
<feature type="region of interest" description="Disordered" evidence="1">
    <location>
        <begin position="380"/>
        <end position="407"/>
    </location>
</feature>
<dbReference type="Proteomes" id="UP001383192">
    <property type="component" value="Unassembled WGS sequence"/>
</dbReference>
<dbReference type="PANTHER" id="PTHR39142">
    <property type="entry name" value="MID1P"/>
    <property type="match status" value="1"/>
</dbReference>
<feature type="chain" id="PRO_5043665006" evidence="2">
    <location>
        <begin position="24"/>
        <end position="485"/>
    </location>
</feature>
<evidence type="ECO:0000256" key="2">
    <source>
        <dbReference type="SAM" id="SignalP"/>
    </source>
</evidence>
<accession>A0AAW0D4Q5</accession>
<name>A0AAW0D4Q5_9AGAR</name>
<dbReference type="InterPro" id="IPR024338">
    <property type="entry name" value="MID1/Yam8"/>
</dbReference>
<evidence type="ECO:0000313" key="3">
    <source>
        <dbReference type="EMBL" id="KAK7045481.1"/>
    </source>
</evidence>
<evidence type="ECO:0000313" key="4">
    <source>
        <dbReference type="Proteomes" id="UP001383192"/>
    </source>
</evidence>
<dbReference type="EMBL" id="JAYKXP010000025">
    <property type="protein sequence ID" value="KAK7045481.1"/>
    <property type="molecule type" value="Genomic_DNA"/>
</dbReference>
<dbReference type="PANTHER" id="PTHR39142:SF1">
    <property type="entry name" value="AEL197CP"/>
    <property type="match status" value="1"/>
</dbReference>